<sequence length="171" mass="20211">MNVTFELCGLNDLERLIKISRITFSNAFKADNNPKDFKIYLNKAFSKEALLKELKDENSAFYFVFLKNDLAGYFKVNEFGAQSDIKDNDGFELERIYILKSYQRKQIGLKVLSKVYALAKQKSKTYIWLGVWEKNQKAILWYKRNNFKKFGTHPFFIGADEQTDWLMQKEL</sequence>
<evidence type="ECO:0000256" key="1">
    <source>
        <dbReference type="ARBA" id="ARBA00022679"/>
    </source>
</evidence>
<dbReference type="Proteomes" id="UP001250662">
    <property type="component" value="Unassembled WGS sequence"/>
</dbReference>
<dbReference type="PANTHER" id="PTHR42919:SF8">
    <property type="entry name" value="N-ALPHA-ACETYLTRANSFERASE 50"/>
    <property type="match status" value="1"/>
</dbReference>
<feature type="domain" description="N-acetyltransferase" evidence="3">
    <location>
        <begin position="3"/>
        <end position="171"/>
    </location>
</feature>
<gene>
    <name evidence="4" type="ORF">RM520_02970</name>
</gene>
<name>A0ABU3BEH7_9FLAO</name>
<keyword evidence="1 4" id="KW-0808">Transferase</keyword>
<dbReference type="InterPro" id="IPR016181">
    <property type="entry name" value="Acyl_CoA_acyltransferase"/>
</dbReference>
<comment type="caution">
    <text evidence="4">The sequence shown here is derived from an EMBL/GenBank/DDBJ whole genome shotgun (WGS) entry which is preliminary data.</text>
</comment>
<evidence type="ECO:0000256" key="2">
    <source>
        <dbReference type="ARBA" id="ARBA00023315"/>
    </source>
</evidence>
<dbReference type="Gene3D" id="3.40.630.30">
    <property type="match status" value="1"/>
</dbReference>
<reference evidence="4 5" key="1">
    <citation type="submission" date="2023-09" db="EMBL/GenBank/DDBJ databases">
        <authorList>
            <person name="Rey-Velasco X."/>
        </authorList>
    </citation>
    <scope>NUCLEOTIDE SEQUENCE [LARGE SCALE GENOMIC DNA]</scope>
    <source>
        <strain evidence="4 5">P007</strain>
    </source>
</reference>
<evidence type="ECO:0000259" key="3">
    <source>
        <dbReference type="PROSITE" id="PS51186"/>
    </source>
</evidence>
<proteinExistence type="predicted"/>
<dbReference type="CDD" id="cd04301">
    <property type="entry name" value="NAT_SF"/>
    <property type="match status" value="1"/>
</dbReference>
<dbReference type="GO" id="GO:0016746">
    <property type="term" value="F:acyltransferase activity"/>
    <property type="evidence" value="ECO:0007669"/>
    <property type="project" value="UniProtKB-KW"/>
</dbReference>
<dbReference type="PANTHER" id="PTHR42919">
    <property type="entry name" value="N-ALPHA-ACETYLTRANSFERASE"/>
    <property type="match status" value="1"/>
</dbReference>
<evidence type="ECO:0000313" key="4">
    <source>
        <dbReference type="EMBL" id="MDT0620569.1"/>
    </source>
</evidence>
<protein>
    <submittedName>
        <fullName evidence="4">GNAT family N-acetyltransferase</fullName>
        <ecNumber evidence="4">2.3.1.-</ecNumber>
    </submittedName>
</protein>
<dbReference type="EMBL" id="JAVRHU010000001">
    <property type="protein sequence ID" value="MDT0620569.1"/>
    <property type="molecule type" value="Genomic_DNA"/>
</dbReference>
<keyword evidence="5" id="KW-1185">Reference proteome</keyword>
<dbReference type="Pfam" id="PF00583">
    <property type="entry name" value="Acetyltransf_1"/>
    <property type="match status" value="1"/>
</dbReference>
<organism evidence="4 5">
    <name type="scientific">Croceitalea vernalis</name>
    <dbReference type="NCBI Taxonomy" id="3075599"/>
    <lineage>
        <taxon>Bacteria</taxon>
        <taxon>Pseudomonadati</taxon>
        <taxon>Bacteroidota</taxon>
        <taxon>Flavobacteriia</taxon>
        <taxon>Flavobacteriales</taxon>
        <taxon>Flavobacteriaceae</taxon>
        <taxon>Croceitalea</taxon>
    </lineage>
</organism>
<dbReference type="PROSITE" id="PS51186">
    <property type="entry name" value="GNAT"/>
    <property type="match status" value="1"/>
</dbReference>
<dbReference type="RefSeq" id="WP_311384220.1">
    <property type="nucleotide sequence ID" value="NZ_JAVRHU010000001.1"/>
</dbReference>
<dbReference type="InterPro" id="IPR051556">
    <property type="entry name" value="N-term/lysine_N-AcTrnsfr"/>
</dbReference>
<keyword evidence="2 4" id="KW-0012">Acyltransferase</keyword>
<dbReference type="InterPro" id="IPR000182">
    <property type="entry name" value="GNAT_dom"/>
</dbReference>
<dbReference type="SUPFAM" id="SSF55729">
    <property type="entry name" value="Acyl-CoA N-acyltransferases (Nat)"/>
    <property type="match status" value="1"/>
</dbReference>
<evidence type="ECO:0000313" key="5">
    <source>
        <dbReference type="Proteomes" id="UP001250662"/>
    </source>
</evidence>
<dbReference type="EC" id="2.3.1.-" evidence="4"/>
<accession>A0ABU3BEH7</accession>